<dbReference type="SUPFAM" id="SSF56112">
    <property type="entry name" value="Protein kinase-like (PK-like)"/>
    <property type="match status" value="1"/>
</dbReference>
<gene>
    <name evidence="3" type="ORF">TRFO_38476</name>
</gene>
<comment type="caution">
    <text evidence="3">The sequence shown here is derived from an EMBL/GenBank/DDBJ whole genome shotgun (WGS) entry which is preliminary data.</text>
</comment>
<name>A0A1J4J8C4_9EUKA</name>
<dbReference type="InterPro" id="IPR000719">
    <property type="entry name" value="Prot_kinase_dom"/>
</dbReference>
<organism evidence="3 4">
    <name type="scientific">Tritrichomonas foetus</name>
    <dbReference type="NCBI Taxonomy" id="1144522"/>
    <lineage>
        <taxon>Eukaryota</taxon>
        <taxon>Metamonada</taxon>
        <taxon>Parabasalia</taxon>
        <taxon>Tritrichomonadida</taxon>
        <taxon>Tritrichomonadidae</taxon>
        <taxon>Tritrichomonas</taxon>
    </lineage>
</organism>
<feature type="transmembrane region" description="Helical" evidence="1">
    <location>
        <begin position="152"/>
        <end position="175"/>
    </location>
</feature>
<protein>
    <recommendedName>
        <fullName evidence="2">Protein kinase domain-containing protein</fullName>
    </recommendedName>
</protein>
<dbReference type="OrthoDB" id="1915767at2759"/>
<keyword evidence="1" id="KW-1133">Transmembrane helix</keyword>
<dbReference type="GO" id="GO:0005524">
    <property type="term" value="F:ATP binding"/>
    <property type="evidence" value="ECO:0007669"/>
    <property type="project" value="InterPro"/>
</dbReference>
<dbReference type="PANTHER" id="PTHR24362:SF309">
    <property type="entry name" value="PROTEIN KINASE DOMAIN-CONTAINING PROTEIN"/>
    <property type="match status" value="1"/>
</dbReference>
<dbReference type="VEuPathDB" id="TrichDB:TRFO_38476"/>
<proteinExistence type="predicted"/>
<keyword evidence="4" id="KW-1185">Reference proteome</keyword>
<dbReference type="AlphaFoldDB" id="A0A1J4J8C4"/>
<evidence type="ECO:0000313" key="4">
    <source>
        <dbReference type="Proteomes" id="UP000179807"/>
    </source>
</evidence>
<keyword evidence="1" id="KW-0812">Transmembrane</keyword>
<dbReference type="Proteomes" id="UP000179807">
    <property type="component" value="Unassembled WGS sequence"/>
</dbReference>
<dbReference type="Pfam" id="PF00069">
    <property type="entry name" value="Pkinase"/>
    <property type="match status" value="1"/>
</dbReference>
<feature type="domain" description="Protein kinase" evidence="2">
    <location>
        <begin position="1"/>
        <end position="231"/>
    </location>
</feature>
<evidence type="ECO:0000313" key="3">
    <source>
        <dbReference type="EMBL" id="OHS95442.1"/>
    </source>
</evidence>
<keyword evidence="1" id="KW-0472">Membrane</keyword>
<evidence type="ECO:0000259" key="2">
    <source>
        <dbReference type="PROSITE" id="PS50011"/>
    </source>
</evidence>
<sequence length="233" mass="28307">MQYPNILKVFYLIKRKDENESENEEQYNDSEEEDFSSSDELTTCDYYIIEELCKYDLEKFIHISQKKRNGINSQTKKKIINQIVDAMCHCHSQEKKIIHRVFFFSNILITENEDVKICFFFFAKILENELNNTPGVFFFLYMAPELYMNDGYIFFFFLDIYSFGYILCYILFFFFEFETASLQEKAKNIFFFFDNVITEIEARNLIYQCWELQPENRPSFEEIKSRINLWSFE</sequence>
<dbReference type="GeneID" id="94846768"/>
<dbReference type="RefSeq" id="XP_068348579.1">
    <property type="nucleotide sequence ID" value="XM_068512064.1"/>
</dbReference>
<reference evidence="3" key="1">
    <citation type="submission" date="2016-10" db="EMBL/GenBank/DDBJ databases">
        <authorList>
            <person name="Benchimol M."/>
            <person name="Almeida L.G."/>
            <person name="Vasconcelos A.T."/>
            <person name="Perreira-Neves A."/>
            <person name="Rosa I.A."/>
            <person name="Tasca T."/>
            <person name="Bogo M.R."/>
            <person name="de Souza W."/>
        </authorList>
    </citation>
    <scope>NUCLEOTIDE SEQUENCE [LARGE SCALE GENOMIC DNA]</scope>
    <source>
        <strain evidence="3">K</strain>
    </source>
</reference>
<dbReference type="PROSITE" id="PS50011">
    <property type="entry name" value="PROTEIN_KINASE_DOM"/>
    <property type="match status" value="1"/>
</dbReference>
<dbReference type="InterPro" id="IPR011009">
    <property type="entry name" value="Kinase-like_dom_sf"/>
</dbReference>
<dbReference type="Gene3D" id="1.10.510.10">
    <property type="entry name" value="Transferase(Phosphotransferase) domain 1"/>
    <property type="match status" value="1"/>
</dbReference>
<dbReference type="GO" id="GO:0004672">
    <property type="term" value="F:protein kinase activity"/>
    <property type="evidence" value="ECO:0007669"/>
    <property type="project" value="InterPro"/>
</dbReference>
<accession>A0A1J4J8C4</accession>
<dbReference type="EMBL" id="MLAK01001246">
    <property type="protein sequence ID" value="OHS95442.1"/>
    <property type="molecule type" value="Genomic_DNA"/>
</dbReference>
<dbReference type="PANTHER" id="PTHR24362">
    <property type="entry name" value="SERINE/THREONINE-PROTEIN KINASE NEK"/>
    <property type="match status" value="1"/>
</dbReference>
<evidence type="ECO:0000256" key="1">
    <source>
        <dbReference type="SAM" id="Phobius"/>
    </source>
</evidence>